<sequence>MIFLSFYTTTHSMKGEAQAKKQGLVASLVPTPRGVGGSCSLSLCFEGIEAEREAQAFFEEMTVPCALYRQEGEELTCLGRKEAGA</sequence>
<keyword evidence="3" id="KW-1185">Reference proteome</keyword>
<feature type="domain" description="Putative Se/S carrier protein-like" evidence="1">
    <location>
        <begin position="3"/>
        <end position="62"/>
    </location>
</feature>
<evidence type="ECO:0000313" key="3">
    <source>
        <dbReference type="Proteomes" id="UP000660021"/>
    </source>
</evidence>
<reference evidence="2 3" key="1">
    <citation type="submission" date="2020-08" db="EMBL/GenBank/DDBJ databases">
        <title>Genome public.</title>
        <authorList>
            <person name="Liu C."/>
            <person name="Sun Q."/>
        </authorList>
    </citation>
    <scope>NUCLEOTIDE SEQUENCE [LARGE SCALE GENOMIC DNA]</scope>
    <source>
        <strain evidence="2 3">New-38</strain>
    </source>
</reference>
<proteinExistence type="predicted"/>
<gene>
    <name evidence="2" type="ORF">H8S34_12130</name>
</gene>
<dbReference type="Pfam" id="PF11823">
    <property type="entry name" value="Se_S_carrier"/>
    <property type="match status" value="1"/>
</dbReference>
<accession>A0ABR7HVT0</accession>
<comment type="caution">
    <text evidence="2">The sequence shown here is derived from an EMBL/GenBank/DDBJ whole genome shotgun (WGS) entry which is preliminary data.</text>
</comment>
<organism evidence="2 3">
    <name type="scientific">Pseudoflavonifractor hominis</name>
    <dbReference type="NCBI Taxonomy" id="2763059"/>
    <lineage>
        <taxon>Bacteria</taxon>
        <taxon>Bacillati</taxon>
        <taxon>Bacillota</taxon>
        <taxon>Clostridia</taxon>
        <taxon>Eubacteriales</taxon>
        <taxon>Oscillospiraceae</taxon>
        <taxon>Pseudoflavonifractor</taxon>
    </lineage>
</organism>
<dbReference type="EMBL" id="JACOPR010000008">
    <property type="protein sequence ID" value="MBC5731567.1"/>
    <property type="molecule type" value="Genomic_DNA"/>
</dbReference>
<dbReference type="Proteomes" id="UP000660021">
    <property type="component" value="Unassembled WGS sequence"/>
</dbReference>
<name>A0ABR7HVT0_9FIRM</name>
<protein>
    <submittedName>
        <fullName evidence="2">DUF3343 domain-containing protein</fullName>
    </submittedName>
</protein>
<dbReference type="InterPro" id="IPR021778">
    <property type="entry name" value="Se/S_carrier-like"/>
</dbReference>
<evidence type="ECO:0000313" key="2">
    <source>
        <dbReference type="EMBL" id="MBC5731567.1"/>
    </source>
</evidence>
<evidence type="ECO:0000259" key="1">
    <source>
        <dbReference type="Pfam" id="PF11823"/>
    </source>
</evidence>
<dbReference type="RefSeq" id="WP_101691348.1">
    <property type="nucleotide sequence ID" value="NZ_JACOPR010000008.1"/>
</dbReference>